<evidence type="ECO:0000256" key="4">
    <source>
        <dbReference type="ARBA" id="ARBA00023295"/>
    </source>
</evidence>
<keyword evidence="6" id="KW-0732">Signal</keyword>
<gene>
    <name evidence="7" type="ORF">DCO56_16745</name>
</gene>
<comment type="pathway">
    <text evidence="1">Glycan metabolism; L-arabinan degradation.</text>
</comment>
<keyword evidence="4 5" id="KW-0326">Glycosidase</keyword>
<evidence type="ECO:0000256" key="3">
    <source>
        <dbReference type="ARBA" id="ARBA00022801"/>
    </source>
</evidence>
<dbReference type="Gene3D" id="2.115.10.20">
    <property type="entry name" value="Glycosyl hydrolase domain, family 43"/>
    <property type="match status" value="1"/>
</dbReference>
<name>A0A363NRW6_9SPHI</name>
<reference evidence="7 8" key="1">
    <citation type="submission" date="2018-04" db="EMBL/GenBank/DDBJ databases">
        <title>Sphingobacterium sp. M46 Genome.</title>
        <authorList>
            <person name="Cheng J."/>
            <person name="Li Y."/>
        </authorList>
    </citation>
    <scope>NUCLEOTIDE SEQUENCE [LARGE SCALE GENOMIC DNA]</scope>
    <source>
        <strain evidence="7 8">M46</strain>
    </source>
</reference>
<comment type="caution">
    <text evidence="7">The sequence shown here is derived from an EMBL/GenBank/DDBJ whole genome shotgun (WGS) entry which is preliminary data.</text>
</comment>
<proteinExistence type="inferred from homology"/>
<organism evidence="7 8">
    <name type="scientific">Sphingobacterium athyrii</name>
    <dbReference type="NCBI Taxonomy" id="2152717"/>
    <lineage>
        <taxon>Bacteria</taxon>
        <taxon>Pseudomonadati</taxon>
        <taxon>Bacteroidota</taxon>
        <taxon>Sphingobacteriia</taxon>
        <taxon>Sphingobacteriales</taxon>
        <taxon>Sphingobacteriaceae</taxon>
        <taxon>Sphingobacterium</taxon>
    </lineage>
</organism>
<dbReference type="InterPro" id="IPR023296">
    <property type="entry name" value="Glyco_hydro_beta-prop_sf"/>
</dbReference>
<dbReference type="AlphaFoldDB" id="A0A363NRW6"/>
<keyword evidence="8" id="KW-1185">Reference proteome</keyword>
<dbReference type="GO" id="GO:0005975">
    <property type="term" value="P:carbohydrate metabolic process"/>
    <property type="evidence" value="ECO:0007669"/>
    <property type="project" value="InterPro"/>
</dbReference>
<evidence type="ECO:0000256" key="1">
    <source>
        <dbReference type="ARBA" id="ARBA00004834"/>
    </source>
</evidence>
<dbReference type="GO" id="GO:0004553">
    <property type="term" value="F:hydrolase activity, hydrolyzing O-glycosyl compounds"/>
    <property type="evidence" value="ECO:0007669"/>
    <property type="project" value="InterPro"/>
</dbReference>
<feature type="signal peptide" evidence="6">
    <location>
        <begin position="1"/>
        <end position="18"/>
    </location>
</feature>
<dbReference type="PROSITE" id="PS51257">
    <property type="entry name" value="PROKAR_LIPOPROTEIN"/>
    <property type="match status" value="1"/>
</dbReference>
<sequence>MRNLVKLFILFSVASLLASCQRDVYLFTSFHEPANEGLRYLYSKDGYHWNAINGVYLKPELGKQKIMRDPSMIRDKQGIYHLVWTIGWQGNEGIGYARSKDLIHWENQQIVPVMQQEATTVNVWAPELFYDDVEDRFIIIWASTIPYRFAKGVEEENNNHRMYYTTTKDFKSFTATKLFSDPGFSIIDAVIVKKAQKDYVLVLKENTRPNRNLKVAFAGNPLGPFQQVSEPFSPYLSEGPAVIKVKDQWLIYFDSYGSKSYEAVSTKDFKVFEKINDKISVPEGHKHGTIFKASNKDLKNLLRDEAKKK</sequence>
<dbReference type="Proteomes" id="UP000250831">
    <property type="component" value="Unassembled WGS sequence"/>
</dbReference>
<evidence type="ECO:0000256" key="2">
    <source>
        <dbReference type="ARBA" id="ARBA00009865"/>
    </source>
</evidence>
<accession>A0A363NRW6</accession>
<dbReference type="InterPro" id="IPR006710">
    <property type="entry name" value="Glyco_hydro_43"/>
</dbReference>
<protein>
    <submittedName>
        <fullName evidence="7">Arabinosidase</fullName>
    </submittedName>
</protein>
<comment type="similarity">
    <text evidence="2 5">Belongs to the glycosyl hydrolase 43 family.</text>
</comment>
<dbReference type="PANTHER" id="PTHR43301:SF3">
    <property type="entry name" value="ARABINAN ENDO-1,5-ALPHA-L-ARABINOSIDASE A-RELATED"/>
    <property type="match status" value="1"/>
</dbReference>
<dbReference type="CDD" id="cd08983">
    <property type="entry name" value="GH43_Bt3655-like"/>
    <property type="match status" value="1"/>
</dbReference>
<dbReference type="EMBL" id="QCXX01000004">
    <property type="protein sequence ID" value="PUV23556.1"/>
    <property type="molecule type" value="Genomic_DNA"/>
</dbReference>
<evidence type="ECO:0000313" key="7">
    <source>
        <dbReference type="EMBL" id="PUV23556.1"/>
    </source>
</evidence>
<feature type="chain" id="PRO_5016627584" evidence="6">
    <location>
        <begin position="19"/>
        <end position="309"/>
    </location>
</feature>
<dbReference type="Pfam" id="PF04616">
    <property type="entry name" value="Glyco_hydro_43"/>
    <property type="match status" value="1"/>
</dbReference>
<evidence type="ECO:0000256" key="5">
    <source>
        <dbReference type="RuleBase" id="RU361187"/>
    </source>
</evidence>
<keyword evidence="3 5" id="KW-0378">Hydrolase</keyword>
<dbReference type="RefSeq" id="WP_108634900.1">
    <property type="nucleotide sequence ID" value="NZ_QCXX01000004.1"/>
</dbReference>
<dbReference type="SUPFAM" id="SSF75005">
    <property type="entry name" value="Arabinanase/levansucrase/invertase"/>
    <property type="match status" value="1"/>
</dbReference>
<dbReference type="PANTHER" id="PTHR43301">
    <property type="entry name" value="ARABINAN ENDO-1,5-ALPHA-L-ARABINOSIDASE"/>
    <property type="match status" value="1"/>
</dbReference>
<dbReference type="OrthoDB" id="9758923at2"/>
<dbReference type="InterPro" id="IPR050727">
    <property type="entry name" value="GH43_arabinanases"/>
</dbReference>
<evidence type="ECO:0000256" key="6">
    <source>
        <dbReference type="SAM" id="SignalP"/>
    </source>
</evidence>
<evidence type="ECO:0000313" key="8">
    <source>
        <dbReference type="Proteomes" id="UP000250831"/>
    </source>
</evidence>